<dbReference type="EMBL" id="FJ493497">
    <property type="protein sequence ID" value="ACK36862.1"/>
    <property type="molecule type" value="Genomic_DNA"/>
</dbReference>
<protein>
    <submittedName>
        <fullName evidence="2">Subunit VIII of cytochrome b6/f complex</fullName>
    </submittedName>
</protein>
<evidence type="ECO:0000313" key="2">
    <source>
        <dbReference type="EMBL" id="ACK36862.1"/>
    </source>
</evidence>
<name>C0JWJ3_MONSK</name>
<proteinExistence type="predicted"/>
<reference evidence="2" key="2">
    <citation type="journal article" date="2009" name="Mol. Biol. Evol.">
        <title>The chloroplast genomes of the green algae Pyramimonas, Monomastix, and Pycnococcus shed new light on the evolutionary history of prasinophytes and the origin of the secondary chloroplasts of euglenids.</title>
        <authorList>
            <person name="Turmel M."/>
            <person name="Gagnon M.C."/>
            <person name="O'Kelly C.J."/>
            <person name="Otis C."/>
            <person name="Lemieux C."/>
        </authorList>
    </citation>
    <scope>NUCLEOTIDE SEQUENCE</scope>
</reference>
<feature type="transmembrane region" description="Helical" evidence="1">
    <location>
        <begin position="6"/>
        <end position="24"/>
    </location>
</feature>
<keyword evidence="1" id="KW-0812">Transmembrane</keyword>
<reference evidence="2" key="1">
    <citation type="journal article" date="2006" name="BMC Biol.">
        <title>The complete chloroplast DNA sequence of the green alga Oltmannsiellopsis viridis reveals a distinctive quadripartite architecture in the chloroplast genome of early diverging ulvophytes.</title>
        <authorList>
            <person name="Pombert J.F."/>
            <person name="Lemieux C."/>
            <person name="Turmel M."/>
        </authorList>
    </citation>
    <scope>NUCLEOTIDE SEQUENCE</scope>
</reference>
<evidence type="ECO:0000256" key="1">
    <source>
        <dbReference type="SAM" id="Phobius"/>
    </source>
</evidence>
<dbReference type="GeneID" id="7441114"/>
<accession>C0JWJ3</accession>
<keyword evidence="2" id="KW-0934">Plastid</keyword>
<keyword evidence="2" id="KW-0150">Chloroplast</keyword>
<keyword evidence="1" id="KW-1133">Transmembrane helix</keyword>
<sequence>MVYIFSWVFVILFFYSSIDLSKIARSLT</sequence>
<dbReference type="RefSeq" id="YP_002600998.1">
    <property type="nucleotide sequence ID" value="NC_012101.1"/>
</dbReference>
<organism evidence="2">
    <name type="scientific">Monomastix sp. (strain OKE-1)</name>
    <dbReference type="NCBI Taxonomy" id="141716"/>
    <lineage>
        <taxon>Eukaryota</taxon>
        <taxon>Viridiplantae</taxon>
        <taxon>Chlorophyta</taxon>
        <taxon>Mamiellophyceae</taxon>
        <taxon>Monomastigales</taxon>
        <taxon>Monomastigaceae</taxon>
        <taxon>Monomastix</taxon>
    </lineage>
</organism>
<keyword evidence="1" id="KW-0472">Membrane</keyword>
<gene>
    <name evidence="2" type="primary">petN</name>
</gene>
<dbReference type="AlphaFoldDB" id="C0JWJ3"/>
<geneLocation type="chloroplast" evidence="2"/>